<accession>A0A517MTK9</accession>
<evidence type="ECO:0000313" key="5">
    <source>
        <dbReference type="EMBL" id="QDS98221.1"/>
    </source>
</evidence>
<dbReference type="InterPro" id="IPR051081">
    <property type="entry name" value="HTH_MetalResp_TranReg"/>
</dbReference>
<reference evidence="5 6" key="1">
    <citation type="submission" date="2019-02" db="EMBL/GenBank/DDBJ databases">
        <title>Deep-cultivation of Planctomycetes and their phenomic and genomic characterization uncovers novel biology.</title>
        <authorList>
            <person name="Wiegand S."/>
            <person name="Jogler M."/>
            <person name="Boedeker C."/>
            <person name="Pinto D."/>
            <person name="Vollmers J."/>
            <person name="Rivas-Marin E."/>
            <person name="Kohn T."/>
            <person name="Peeters S.H."/>
            <person name="Heuer A."/>
            <person name="Rast P."/>
            <person name="Oberbeckmann S."/>
            <person name="Bunk B."/>
            <person name="Jeske O."/>
            <person name="Meyerdierks A."/>
            <person name="Storesund J.E."/>
            <person name="Kallscheuer N."/>
            <person name="Luecker S."/>
            <person name="Lage O.M."/>
            <person name="Pohl T."/>
            <person name="Merkel B.J."/>
            <person name="Hornburger P."/>
            <person name="Mueller R.-W."/>
            <person name="Bruemmer F."/>
            <person name="Labrenz M."/>
            <person name="Spormann A.M."/>
            <person name="Op den Camp H."/>
            <person name="Overmann J."/>
            <person name="Amann R."/>
            <person name="Jetten M.S.M."/>
            <person name="Mascher T."/>
            <person name="Medema M.H."/>
            <person name="Devos D.P."/>
            <person name="Kaster A.-K."/>
            <person name="Ovreas L."/>
            <person name="Rohde M."/>
            <person name="Galperin M.Y."/>
            <person name="Jogler C."/>
        </authorList>
    </citation>
    <scope>NUCLEOTIDE SEQUENCE [LARGE SCALE GENOMIC DNA]</scope>
    <source>
        <strain evidence="5 6">HG15A2</strain>
    </source>
</reference>
<dbReference type="Proteomes" id="UP000319852">
    <property type="component" value="Chromosome"/>
</dbReference>
<dbReference type="NCBIfam" id="NF033788">
    <property type="entry name" value="HTH_metalloreg"/>
    <property type="match status" value="1"/>
</dbReference>
<evidence type="ECO:0000259" key="4">
    <source>
        <dbReference type="PROSITE" id="PS50987"/>
    </source>
</evidence>
<dbReference type="PANTHER" id="PTHR33154">
    <property type="entry name" value="TRANSCRIPTIONAL REGULATOR, ARSR FAMILY"/>
    <property type="match status" value="1"/>
</dbReference>
<keyword evidence="1" id="KW-0805">Transcription regulation</keyword>
<dbReference type="RefSeq" id="WP_145059204.1">
    <property type="nucleotide sequence ID" value="NZ_CP036263.1"/>
</dbReference>
<gene>
    <name evidence="5" type="primary">aseR</name>
    <name evidence="5" type="ORF">HG15A2_14940</name>
</gene>
<dbReference type="GO" id="GO:0003677">
    <property type="term" value="F:DNA binding"/>
    <property type="evidence" value="ECO:0007669"/>
    <property type="project" value="UniProtKB-KW"/>
</dbReference>
<keyword evidence="3" id="KW-0804">Transcription</keyword>
<dbReference type="InterPro" id="IPR036388">
    <property type="entry name" value="WH-like_DNA-bd_sf"/>
</dbReference>
<dbReference type="SUPFAM" id="SSF46785">
    <property type="entry name" value="Winged helix' DNA-binding domain"/>
    <property type="match status" value="1"/>
</dbReference>
<dbReference type="PANTHER" id="PTHR33154:SF18">
    <property type="entry name" value="ARSENICAL RESISTANCE OPERON REPRESSOR"/>
    <property type="match status" value="1"/>
</dbReference>
<feature type="domain" description="HTH arsR-type" evidence="4">
    <location>
        <begin position="1"/>
        <end position="97"/>
    </location>
</feature>
<evidence type="ECO:0000313" key="6">
    <source>
        <dbReference type="Proteomes" id="UP000319852"/>
    </source>
</evidence>
<evidence type="ECO:0000256" key="3">
    <source>
        <dbReference type="ARBA" id="ARBA00023163"/>
    </source>
</evidence>
<name>A0A517MTK9_9BACT</name>
<dbReference type="EMBL" id="CP036263">
    <property type="protein sequence ID" value="QDS98221.1"/>
    <property type="molecule type" value="Genomic_DNA"/>
</dbReference>
<dbReference type="Gene3D" id="1.10.10.10">
    <property type="entry name" value="Winged helix-like DNA-binding domain superfamily/Winged helix DNA-binding domain"/>
    <property type="match status" value="1"/>
</dbReference>
<dbReference type="PROSITE" id="PS50987">
    <property type="entry name" value="HTH_ARSR_2"/>
    <property type="match status" value="1"/>
</dbReference>
<dbReference type="SMART" id="SM00418">
    <property type="entry name" value="HTH_ARSR"/>
    <property type="match status" value="1"/>
</dbReference>
<sequence>MTAAIADSTEVFQAFADATRLRLLNLLVEQELCVCDLCELLEEEQPKVSRHLAYLRRAELVTVRDEGKWKYYRATRGANGLRKTLLRCVKSCLREMEPLQTDLQRLTQHECDECC</sequence>
<dbReference type="InterPro" id="IPR001845">
    <property type="entry name" value="HTH_ArsR_DNA-bd_dom"/>
</dbReference>
<dbReference type="OrthoDB" id="9802016at2"/>
<proteinExistence type="predicted"/>
<evidence type="ECO:0000256" key="1">
    <source>
        <dbReference type="ARBA" id="ARBA00023015"/>
    </source>
</evidence>
<keyword evidence="6" id="KW-1185">Reference proteome</keyword>
<dbReference type="CDD" id="cd00090">
    <property type="entry name" value="HTH_ARSR"/>
    <property type="match status" value="1"/>
</dbReference>
<dbReference type="PRINTS" id="PR00778">
    <property type="entry name" value="HTHARSR"/>
</dbReference>
<dbReference type="AlphaFoldDB" id="A0A517MTK9"/>
<organism evidence="5 6">
    <name type="scientific">Adhaeretor mobilis</name>
    <dbReference type="NCBI Taxonomy" id="1930276"/>
    <lineage>
        <taxon>Bacteria</taxon>
        <taxon>Pseudomonadati</taxon>
        <taxon>Planctomycetota</taxon>
        <taxon>Planctomycetia</taxon>
        <taxon>Pirellulales</taxon>
        <taxon>Lacipirellulaceae</taxon>
        <taxon>Adhaeretor</taxon>
    </lineage>
</organism>
<dbReference type="InterPro" id="IPR036390">
    <property type="entry name" value="WH_DNA-bd_sf"/>
</dbReference>
<protein>
    <submittedName>
        <fullName evidence="5">HTH-type transcriptional repressor AseR</fullName>
    </submittedName>
</protein>
<dbReference type="GO" id="GO:0003700">
    <property type="term" value="F:DNA-binding transcription factor activity"/>
    <property type="evidence" value="ECO:0007669"/>
    <property type="project" value="InterPro"/>
</dbReference>
<keyword evidence="2" id="KW-0238">DNA-binding</keyword>
<dbReference type="Pfam" id="PF01022">
    <property type="entry name" value="HTH_5"/>
    <property type="match status" value="1"/>
</dbReference>
<evidence type="ECO:0000256" key="2">
    <source>
        <dbReference type="ARBA" id="ARBA00023125"/>
    </source>
</evidence>
<dbReference type="InterPro" id="IPR011991">
    <property type="entry name" value="ArsR-like_HTH"/>
</dbReference>
<dbReference type="KEGG" id="amob:HG15A2_14940"/>